<dbReference type="InterPro" id="IPR050731">
    <property type="entry name" value="HRD1_E3_ubiq-ligases"/>
</dbReference>
<name>A0A6B2L1Y5_9EUKA</name>
<dbReference type="InterPro" id="IPR021319">
    <property type="entry name" value="DUF2921"/>
</dbReference>
<evidence type="ECO:0000259" key="16">
    <source>
        <dbReference type="PROSITE" id="PS50089"/>
    </source>
</evidence>
<evidence type="ECO:0000256" key="4">
    <source>
        <dbReference type="ARBA" id="ARBA00012483"/>
    </source>
</evidence>
<dbReference type="EC" id="2.3.2.27" evidence="4"/>
<feature type="transmembrane region" description="Helical" evidence="15">
    <location>
        <begin position="355"/>
        <end position="372"/>
    </location>
</feature>
<evidence type="ECO:0000256" key="7">
    <source>
        <dbReference type="ARBA" id="ARBA00022723"/>
    </source>
</evidence>
<keyword evidence="6 15" id="KW-0812">Transmembrane</keyword>
<feature type="transmembrane region" description="Helical" evidence="15">
    <location>
        <begin position="299"/>
        <end position="318"/>
    </location>
</feature>
<evidence type="ECO:0000313" key="17">
    <source>
        <dbReference type="EMBL" id="NDV30966.1"/>
    </source>
</evidence>
<dbReference type="Pfam" id="PF13639">
    <property type="entry name" value="zf-RING_2"/>
    <property type="match status" value="1"/>
</dbReference>
<dbReference type="PANTHER" id="PTHR22763:SF162">
    <property type="entry name" value="TRANSMEMBRANE E3 UBIQUITIN-PROTEIN LIGASE 1"/>
    <property type="match status" value="1"/>
</dbReference>
<evidence type="ECO:0000256" key="9">
    <source>
        <dbReference type="ARBA" id="ARBA00022771"/>
    </source>
</evidence>
<comment type="catalytic activity">
    <reaction evidence="1">
        <text>S-ubiquitinyl-[E2 ubiquitin-conjugating enzyme]-L-cysteine + [acceptor protein]-L-lysine = [E2 ubiquitin-conjugating enzyme]-L-cysteine + N(6)-ubiquitinyl-[acceptor protein]-L-lysine.</text>
        <dbReference type="EC" id="2.3.2.27"/>
    </reaction>
</comment>
<evidence type="ECO:0000256" key="10">
    <source>
        <dbReference type="ARBA" id="ARBA00022786"/>
    </source>
</evidence>
<dbReference type="SUPFAM" id="SSF57850">
    <property type="entry name" value="RING/U-box"/>
    <property type="match status" value="1"/>
</dbReference>
<evidence type="ECO:0000256" key="11">
    <source>
        <dbReference type="ARBA" id="ARBA00022833"/>
    </source>
</evidence>
<dbReference type="InterPro" id="IPR001841">
    <property type="entry name" value="Znf_RING"/>
</dbReference>
<dbReference type="GO" id="GO:0008270">
    <property type="term" value="F:zinc ion binding"/>
    <property type="evidence" value="ECO:0007669"/>
    <property type="project" value="UniProtKB-KW"/>
</dbReference>
<organism evidence="17">
    <name type="scientific">Arcella intermedia</name>
    <dbReference type="NCBI Taxonomy" id="1963864"/>
    <lineage>
        <taxon>Eukaryota</taxon>
        <taxon>Amoebozoa</taxon>
        <taxon>Tubulinea</taxon>
        <taxon>Elardia</taxon>
        <taxon>Arcellinida</taxon>
        <taxon>Sphaerothecina</taxon>
        <taxon>Arcellidae</taxon>
        <taxon>Arcella</taxon>
    </lineage>
</organism>
<evidence type="ECO:0000256" key="8">
    <source>
        <dbReference type="ARBA" id="ARBA00022729"/>
    </source>
</evidence>
<dbReference type="SMART" id="SM00744">
    <property type="entry name" value="RINGv"/>
    <property type="match status" value="1"/>
</dbReference>
<evidence type="ECO:0000256" key="1">
    <source>
        <dbReference type="ARBA" id="ARBA00000900"/>
    </source>
</evidence>
<dbReference type="PANTHER" id="PTHR22763">
    <property type="entry name" value="RING ZINC FINGER PROTEIN"/>
    <property type="match status" value="1"/>
</dbReference>
<feature type="transmembrane region" description="Helical" evidence="15">
    <location>
        <begin position="384"/>
        <end position="403"/>
    </location>
</feature>
<dbReference type="EMBL" id="GIBP01001997">
    <property type="protein sequence ID" value="NDV30966.1"/>
    <property type="molecule type" value="Transcribed_RNA"/>
</dbReference>
<keyword evidence="10" id="KW-0833">Ubl conjugation pathway</keyword>
<keyword evidence="11" id="KW-0862">Zinc</keyword>
<dbReference type="InterPro" id="IPR013083">
    <property type="entry name" value="Znf_RING/FYVE/PHD"/>
</dbReference>
<feature type="transmembrane region" description="Helical" evidence="15">
    <location>
        <begin position="254"/>
        <end position="278"/>
    </location>
</feature>
<evidence type="ECO:0000256" key="2">
    <source>
        <dbReference type="ARBA" id="ARBA00004127"/>
    </source>
</evidence>
<accession>A0A6B2L1Y5</accession>
<evidence type="ECO:0000256" key="14">
    <source>
        <dbReference type="PROSITE-ProRule" id="PRU00175"/>
    </source>
</evidence>
<evidence type="ECO:0000256" key="5">
    <source>
        <dbReference type="ARBA" id="ARBA00022679"/>
    </source>
</evidence>
<dbReference type="Pfam" id="PF11145">
    <property type="entry name" value="DUF2921"/>
    <property type="match status" value="1"/>
</dbReference>
<evidence type="ECO:0000256" key="6">
    <source>
        <dbReference type="ARBA" id="ARBA00022692"/>
    </source>
</evidence>
<dbReference type="GO" id="GO:0043161">
    <property type="term" value="P:proteasome-mediated ubiquitin-dependent protein catabolic process"/>
    <property type="evidence" value="ECO:0007669"/>
    <property type="project" value="TreeGrafter"/>
</dbReference>
<proteinExistence type="predicted"/>
<protein>
    <recommendedName>
        <fullName evidence="4">RING-type E3 ubiquitin transferase</fullName>
        <ecNumber evidence="4">2.3.2.27</ecNumber>
    </recommendedName>
</protein>
<dbReference type="PROSITE" id="PS50089">
    <property type="entry name" value="ZF_RING_2"/>
    <property type="match status" value="1"/>
</dbReference>
<feature type="transmembrane region" description="Helical" evidence="15">
    <location>
        <begin position="324"/>
        <end position="343"/>
    </location>
</feature>
<evidence type="ECO:0000256" key="3">
    <source>
        <dbReference type="ARBA" id="ARBA00004906"/>
    </source>
</evidence>
<dbReference type="Gene3D" id="3.30.40.10">
    <property type="entry name" value="Zinc/RING finger domain, C3HC4 (zinc finger)"/>
    <property type="match status" value="1"/>
</dbReference>
<keyword evidence="8" id="KW-0732">Signal</keyword>
<keyword evidence="12 15" id="KW-1133">Transmembrane helix</keyword>
<dbReference type="SMART" id="SM00184">
    <property type="entry name" value="RING"/>
    <property type="match status" value="1"/>
</dbReference>
<keyword evidence="5" id="KW-0808">Transferase</keyword>
<evidence type="ECO:0000256" key="15">
    <source>
        <dbReference type="SAM" id="Phobius"/>
    </source>
</evidence>
<keyword evidence="13 15" id="KW-0472">Membrane</keyword>
<keyword evidence="9 14" id="KW-0863">Zinc-finger</keyword>
<feature type="transmembrane region" description="Helical" evidence="15">
    <location>
        <begin position="184"/>
        <end position="207"/>
    </location>
</feature>
<dbReference type="AlphaFoldDB" id="A0A6B2L1Y5"/>
<evidence type="ECO:0000256" key="12">
    <source>
        <dbReference type="ARBA" id="ARBA00022989"/>
    </source>
</evidence>
<comment type="subcellular location">
    <subcellularLocation>
        <location evidence="2">Endomembrane system</location>
        <topology evidence="2">Multi-pass membrane protein</topology>
    </subcellularLocation>
</comment>
<comment type="pathway">
    <text evidence="3">Protein modification; protein ubiquitination.</text>
</comment>
<reference evidence="17" key="1">
    <citation type="journal article" date="2020" name="J. Eukaryot. Microbiol.">
        <title>De novo Sequencing, Assembly and Annotation of the Transcriptome for the Free-Living Testate Amoeba Arcella intermedia.</title>
        <authorList>
            <person name="Ribeiro G.M."/>
            <person name="Porfirio-Sousa A.L."/>
            <person name="Maurer-Alcala X.X."/>
            <person name="Katz L.A."/>
            <person name="Lahr D.J.G."/>
        </authorList>
    </citation>
    <scope>NUCLEOTIDE SEQUENCE</scope>
</reference>
<feature type="domain" description="RING-type" evidence="16">
    <location>
        <begin position="437"/>
        <end position="477"/>
    </location>
</feature>
<evidence type="ECO:0000256" key="13">
    <source>
        <dbReference type="ARBA" id="ARBA00023136"/>
    </source>
</evidence>
<dbReference type="InterPro" id="IPR011016">
    <property type="entry name" value="Znf_RING-CH"/>
</dbReference>
<keyword evidence="7" id="KW-0479">Metal-binding</keyword>
<sequence length="487" mass="56476">MSLGGGPQLMPFSAQEGTVFMNLKNNPSSLDGVHLVEGKLLVLDGTYSNSKDYRYKLEGIYIWEKGLLFLVGNPLPISYTVVQDYAISLKNLSEIDYKVIESEEVFRNMGEYLERNMEEAQKELLCYFKVWVSFEKNVDQSIRQKDNGYYTIDKPFQKLSGSLISPNCNFSLVLEAETVLVEHYYWKVTTYVLLITVVTSIQVLIFLHQIRITTSITALSKLSPYCIGMQALLDGYICLGHLSAAIYSEKLFHVFSVVAFVYLVLFSFFELGFMVQAWKANNPELVRGGWQSTQQHITTLYGKYYCVLGVCIIFSQMWINNMFFYVFVFVAHSFWVPQIFHNAIHNCHKSYKNQYIFGTSTCRLFLLLYLLGCPENFLQREPSYVFLLGLVLWVYLQCFILYFQDTSPQFLVPEAFLPTKYNYHRPVVFTPGEDHLCPICRAEVHQNDYVVTPCEHYFHQNCLHQWMDVKLECPTCRTVLPVLHDLV</sequence>
<dbReference type="GO" id="GO:0061630">
    <property type="term" value="F:ubiquitin protein ligase activity"/>
    <property type="evidence" value="ECO:0007669"/>
    <property type="project" value="UniProtKB-EC"/>
</dbReference>
<dbReference type="GO" id="GO:0012505">
    <property type="term" value="C:endomembrane system"/>
    <property type="evidence" value="ECO:0007669"/>
    <property type="project" value="UniProtKB-SubCell"/>
</dbReference>